<gene>
    <name evidence="1" type="ORF">C4N26_12475</name>
</gene>
<protein>
    <submittedName>
        <fullName evidence="1">Uncharacterized protein</fullName>
    </submittedName>
</protein>
<organism evidence="1 2">
    <name type="scientific">Faecalibacterium prausnitzii</name>
    <dbReference type="NCBI Taxonomy" id="853"/>
    <lineage>
        <taxon>Bacteria</taxon>
        <taxon>Bacillati</taxon>
        <taxon>Bacillota</taxon>
        <taxon>Clostridia</taxon>
        <taxon>Eubacteriales</taxon>
        <taxon>Oscillospiraceae</taxon>
        <taxon>Faecalibacterium</taxon>
    </lineage>
</organism>
<dbReference type="EMBL" id="PRLB01000015">
    <property type="protein sequence ID" value="RAW52507.1"/>
    <property type="molecule type" value="Genomic_DNA"/>
</dbReference>
<dbReference type="RefSeq" id="WP_055188344.1">
    <property type="nucleotide sequence ID" value="NZ_PRLB01000015.1"/>
</dbReference>
<dbReference type="Proteomes" id="UP000251144">
    <property type="component" value="Unassembled WGS sequence"/>
</dbReference>
<proteinExistence type="predicted"/>
<sequence length="162" mass="17231">MSNMAVQMNYGEPSRGMPGGLYDRAEYEAVTRRNSAEDKALCFGYGVVQGAEPGKDIALPATDATADKFEGVVMYSANVEMDDDGAVLLRKNQIVDVCQSGKLWVQLVDSVEPAYGQPVYLVTTGTDAGKFTPTKGTNLAVKARFIGAAVNGIAPAQFVTQL</sequence>
<evidence type="ECO:0000313" key="1">
    <source>
        <dbReference type="EMBL" id="RAW52507.1"/>
    </source>
</evidence>
<comment type="caution">
    <text evidence="1">The sequence shown here is derived from an EMBL/GenBank/DDBJ whole genome shotgun (WGS) entry which is preliminary data.</text>
</comment>
<name>A0A173WWF3_9FIRM</name>
<evidence type="ECO:0000313" key="2">
    <source>
        <dbReference type="Proteomes" id="UP000251144"/>
    </source>
</evidence>
<dbReference type="Pfam" id="PF22758">
    <property type="entry name" value="Phage_cement"/>
    <property type="match status" value="1"/>
</dbReference>
<dbReference type="OrthoDB" id="1854815at2"/>
<accession>A0A173WWF3</accession>
<dbReference type="InterPro" id="IPR054438">
    <property type="entry name" value="Struct_cement_gp24/gp6"/>
</dbReference>
<dbReference type="AlphaFoldDB" id="A0A173WWF3"/>
<reference evidence="1 2" key="1">
    <citation type="submission" date="2018-02" db="EMBL/GenBank/DDBJ databases">
        <title>Complete genome sequencing of Faecalibacterium prausnitzii strains isolated from the human gut.</title>
        <authorList>
            <person name="Fitzgerald B.C."/>
            <person name="Shkoporov A.N."/>
            <person name="Ross P.R."/>
            <person name="Hill C."/>
        </authorList>
    </citation>
    <scope>NUCLEOTIDE SEQUENCE [LARGE SCALE GENOMIC DNA]</scope>
    <source>
        <strain evidence="1 2">APC942/32-1</strain>
    </source>
</reference>